<evidence type="ECO:0008006" key="8">
    <source>
        <dbReference type="Google" id="ProtNLM"/>
    </source>
</evidence>
<name>A0A445CPS1_ARAHY</name>
<evidence type="ECO:0000313" key="6">
    <source>
        <dbReference type="EMBL" id="RYR52941.1"/>
    </source>
</evidence>
<comment type="subcellular location">
    <subcellularLocation>
        <location evidence="1">Chromosome</location>
    </subcellularLocation>
</comment>
<dbReference type="Pfam" id="PF00856">
    <property type="entry name" value="SET"/>
    <property type="match status" value="1"/>
</dbReference>
<feature type="region of interest" description="Disordered" evidence="3">
    <location>
        <begin position="272"/>
        <end position="309"/>
    </location>
</feature>
<sequence length="758" mass="83089">MAPNPKVVAAYRAMANLGIHESKVKPVLKKLLKLYDKNWELIEEENYRALADAIFEEEENPVPEQEQEKKNKRVDEAELDDEVQDQPLRPKKRLRLRGPEFQSSNNQISCGPSSAAFPLKTPKLEDDTVPGNGSILHAQSAAALSDGNGMIEAHQVHSQDDIIDKGKKPVSPQVTPRGRRSTSDGVPPAVLPKEPAVEPLSTLSPRSKMAHPLVWIKPKDEPIDDARDNEAPISMILPEPSSGKDSSMMNGAAGQQDCDDTVASHCLNDEVAGEDNLRSSNEDAPSTVEIGSSPVQEEGSAKITPNISMPKESESHDALVAGGNEDLVTPCISNGSANVNSHSSLPNTEIPVSLPCSCGLDDTSPVPQEVGNNDCLASDDGRELVDPISNNSHSLVTVPKNQLTTNAILTVHDVNDISKGEEKVKISWVNNITDDFPPSFHYIPRNLVFQNAYVSISLSRIGNEDCCSTCIGNCVLSSESCSCANKTGGGFAYTAQGLLKEEFLDECIVISCNPKNCFYCEDCPVERSKNDDCSEPCKGHLRRKFIKECWSKCGCGKKCGNRVVQRGITCNLQVFLTSEGKGWGLRTLEDLPKGAFVCEFVGEILTVKELHERSLKYPKNRKYTYPILLDADWESGGVGDKEALCLYAASYGNAARFINHRCLDANLIEIPVEIEGPDHHYYHLALFTSREIAAQEELTWDYGINFDDHDQPVELFGCKCGSKFCRNMKRSSIFSLPGSNKYTSSAAEIRKIVGCKMI</sequence>
<keyword evidence="7" id="KW-1185">Reference proteome</keyword>
<feature type="compositionally biased region" description="Polar residues" evidence="3">
    <location>
        <begin position="101"/>
        <end position="112"/>
    </location>
</feature>
<dbReference type="CDD" id="cd10538">
    <property type="entry name" value="SET_SETDB-like"/>
    <property type="match status" value="1"/>
</dbReference>
<dbReference type="InterPro" id="IPR001214">
    <property type="entry name" value="SET_dom"/>
</dbReference>
<dbReference type="EMBL" id="SDMP01000006">
    <property type="protein sequence ID" value="RYR52941.1"/>
    <property type="molecule type" value="Genomic_DNA"/>
</dbReference>
<reference evidence="6 7" key="1">
    <citation type="submission" date="2019-01" db="EMBL/GenBank/DDBJ databases">
        <title>Sequencing of cultivated peanut Arachis hypogaea provides insights into genome evolution and oil improvement.</title>
        <authorList>
            <person name="Chen X."/>
        </authorList>
    </citation>
    <scope>NUCLEOTIDE SEQUENCE [LARGE SCALE GENOMIC DNA]</scope>
    <source>
        <strain evidence="7">cv. Fuhuasheng</strain>
        <tissue evidence="6">Leaves</tissue>
    </source>
</reference>
<dbReference type="Gene3D" id="1.10.8.850">
    <property type="entry name" value="Histone-lysine N methyltransferase , C-terminal domain-like"/>
    <property type="match status" value="1"/>
</dbReference>
<evidence type="ECO:0000256" key="3">
    <source>
        <dbReference type="SAM" id="MobiDB-lite"/>
    </source>
</evidence>
<dbReference type="Pfam" id="PF10440">
    <property type="entry name" value="WIYLD"/>
    <property type="match status" value="1"/>
</dbReference>
<feature type="region of interest" description="Disordered" evidence="3">
    <location>
        <begin position="158"/>
        <end position="195"/>
    </location>
</feature>
<feature type="compositionally biased region" description="Basic and acidic residues" evidence="3">
    <location>
        <begin position="158"/>
        <end position="167"/>
    </location>
</feature>
<dbReference type="SMART" id="SM00468">
    <property type="entry name" value="PreSET"/>
    <property type="match status" value="1"/>
</dbReference>
<feature type="compositionally biased region" description="Polar residues" evidence="3">
    <location>
        <begin position="282"/>
        <end position="295"/>
    </location>
</feature>
<evidence type="ECO:0000313" key="7">
    <source>
        <dbReference type="Proteomes" id="UP000289738"/>
    </source>
</evidence>
<comment type="caution">
    <text evidence="6">The sequence shown here is derived from an EMBL/GenBank/DDBJ whole genome shotgun (WGS) entry which is preliminary data.</text>
</comment>
<dbReference type="PROSITE" id="PS50280">
    <property type="entry name" value="SET"/>
    <property type="match status" value="1"/>
</dbReference>
<evidence type="ECO:0000256" key="2">
    <source>
        <dbReference type="ARBA" id="ARBA00022454"/>
    </source>
</evidence>
<dbReference type="GO" id="GO:0008270">
    <property type="term" value="F:zinc ion binding"/>
    <property type="evidence" value="ECO:0007669"/>
    <property type="project" value="InterPro"/>
</dbReference>
<dbReference type="Proteomes" id="UP000289738">
    <property type="component" value="Chromosome A06"/>
</dbReference>
<dbReference type="InterPro" id="IPR046341">
    <property type="entry name" value="SET_dom_sf"/>
</dbReference>
<dbReference type="GO" id="GO:0042054">
    <property type="term" value="F:histone methyltransferase activity"/>
    <property type="evidence" value="ECO:0007669"/>
    <property type="project" value="InterPro"/>
</dbReference>
<organism evidence="6 7">
    <name type="scientific">Arachis hypogaea</name>
    <name type="common">Peanut</name>
    <dbReference type="NCBI Taxonomy" id="3818"/>
    <lineage>
        <taxon>Eukaryota</taxon>
        <taxon>Viridiplantae</taxon>
        <taxon>Streptophyta</taxon>
        <taxon>Embryophyta</taxon>
        <taxon>Tracheophyta</taxon>
        <taxon>Spermatophyta</taxon>
        <taxon>Magnoliopsida</taxon>
        <taxon>eudicotyledons</taxon>
        <taxon>Gunneridae</taxon>
        <taxon>Pentapetalae</taxon>
        <taxon>rosids</taxon>
        <taxon>fabids</taxon>
        <taxon>Fabales</taxon>
        <taxon>Fabaceae</taxon>
        <taxon>Papilionoideae</taxon>
        <taxon>50 kb inversion clade</taxon>
        <taxon>dalbergioids sensu lato</taxon>
        <taxon>Dalbergieae</taxon>
        <taxon>Pterocarpus clade</taxon>
        <taxon>Arachis</taxon>
    </lineage>
</organism>
<dbReference type="PROSITE" id="PS50867">
    <property type="entry name" value="PRE_SET"/>
    <property type="match status" value="1"/>
</dbReference>
<dbReference type="PANTHER" id="PTHR46450">
    <property type="entry name" value="INACTIVE HISTONE-LYSINE N-METHYLTRANSFERASE SUVR1-RELATED"/>
    <property type="match status" value="1"/>
</dbReference>
<dbReference type="SUPFAM" id="SSF82199">
    <property type="entry name" value="SET domain"/>
    <property type="match status" value="1"/>
</dbReference>
<dbReference type="Gene3D" id="2.170.270.10">
    <property type="entry name" value="SET domain"/>
    <property type="match status" value="2"/>
</dbReference>
<keyword evidence="2" id="KW-0158">Chromosome</keyword>
<dbReference type="InterPro" id="IPR043017">
    <property type="entry name" value="WIYLD_dom_sf"/>
</dbReference>
<feature type="compositionally biased region" description="Basic and acidic residues" evidence="3">
    <location>
        <begin position="66"/>
        <end position="76"/>
    </location>
</feature>
<dbReference type="GO" id="GO:0005634">
    <property type="term" value="C:nucleus"/>
    <property type="evidence" value="ECO:0007669"/>
    <property type="project" value="InterPro"/>
</dbReference>
<dbReference type="PROSITE" id="PS51580">
    <property type="entry name" value="SAM_MT43_3"/>
    <property type="match status" value="1"/>
</dbReference>
<dbReference type="InterPro" id="IPR018848">
    <property type="entry name" value="WIYLD_domain"/>
</dbReference>
<evidence type="ECO:0000259" key="4">
    <source>
        <dbReference type="PROSITE" id="PS50280"/>
    </source>
</evidence>
<gene>
    <name evidence="6" type="ORF">Ahy_A06g027799</name>
</gene>
<feature type="domain" description="SET" evidence="4">
    <location>
        <begin position="570"/>
        <end position="703"/>
    </location>
</feature>
<evidence type="ECO:0000256" key="1">
    <source>
        <dbReference type="ARBA" id="ARBA00004286"/>
    </source>
</evidence>
<protein>
    <recommendedName>
        <fullName evidence="8">Histone-lysine N-methyltransferase</fullName>
    </recommendedName>
</protein>
<proteinExistence type="predicted"/>
<dbReference type="STRING" id="3818.A0A445CPS1"/>
<dbReference type="InterPro" id="IPR007728">
    <property type="entry name" value="Pre-SET_dom"/>
</dbReference>
<accession>A0A445CPS1</accession>
<feature type="region of interest" description="Disordered" evidence="3">
    <location>
        <begin position="57"/>
        <end position="121"/>
    </location>
</feature>
<feature type="domain" description="Pre-SET" evidence="5">
    <location>
        <begin position="466"/>
        <end position="567"/>
    </location>
</feature>
<dbReference type="InterPro" id="IPR025776">
    <property type="entry name" value="SUVR4/1/2"/>
</dbReference>
<dbReference type="AlphaFoldDB" id="A0A445CPS1"/>
<dbReference type="GO" id="GO:0005694">
    <property type="term" value="C:chromosome"/>
    <property type="evidence" value="ECO:0007669"/>
    <property type="project" value="UniProtKB-SubCell"/>
</dbReference>
<dbReference type="SMART" id="SM00317">
    <property type="entry name" value="SET"/>
    <property type="match status" value="1"/>
</dbReference>
<dbReference type="PANTHER" id="PTHR46450:SF9">
    <property type="entry name" value="HISTONE-LYSINE N-METHYLTRANSFERASE SUVR2-LIKE PROTEIN"/>
    <property type="match status" value="1"/>
</dbReference>
<evidence type="ECO:0000259" key="5">
    <source>
        <dbReference type="PROSITE" id="PS50867"/>
    </source>
</evidence>